<reference evidence="1 2" key="1">
    <citation type="submission" date="2021-01" db="EMBL/GenBank/DDBJ databases">
        <title>FDA dAtabase for Regulatory Grade micrObial Sequences (FDA-ARGOS): Supporting development and validation of Infectious Disease Dx tests.</title>
        <authorList>
            <person name="Sproer C."/>
            <person name="Gronow S."/>
            <person name="Severitt S."/>
            <person name="Schroder I."/>
            <person name="Tallon L."/>
            <person name="Sadzewicz L."/>
            <person name="Zhao X."/>
            <person name="Boylan J."/>
            <person name="Ott S."/>
            <person name="Bowen H."/>
            <person name="Vavikolanu K."/>
            <person name="Mehta A."/>
            <person name="Aluvathingal J."/>
            <person name="Nadendla S."/>
            <person name="Lowell S."/>
            <person name="Myers T."/>
            <person name="Yan Y."/>
            <person name="Sichtig H."/>
        </authorList>
    </citation>
    <scope>NUCLEOTIDE SEQUENCE [LARGE SCALE GENOMIC DNA]</scope>
    <source>
        <strain evidence="1 2">FDAARGOS_1096</strain>
    </source>
</reference>
<dbReference type="Proteomes" id="UP000595320">
    <property type="component" value="Chromosome"/>
</dbReference>
<dbReference type="GeneID" id="66210611"/>
<dbReference type="RefSeq" id="WP_004994501.1">
    <property type="nucleotide sequence ID" value="NZ_AP018824.1"/>
</dbReference>
<name>A0A3G9FRG7_9GAMM</name>
<evidence type="ECO:0000313" key="2">
    <source>
        <dbReference type="Proteomes" id="UP000595320"/>
    </source>
</evidence>
<dbReference type="EMBL" id="CP068176">
    <property type="protein sequence ID" value="QQT86990.1"/>
    <property type="molecule type" value="Genomic_DNA"/>
</dbReference>
<protein>
    <submittedName>
        <fullName evidence="1">Capsule assembly Wzi family protein</fullName>
    </submittedName>
</protein>
<dbReference type="AlphaFoldDB" id="A0A3G9FRG7"/>
<gene>
    <name evidence="1" type="ORF">I6I53_04210</name>
</gene>
<dbReference type="Gene3D" id="2.40.160.130">
    <property type="entry name" value="Capsule assembly protein Wzi"/>
    <property type="match status" value="1"/>
</dbReference>
<dbReference type="InterPro" id="IPR026950">
    <property type="entry name" value="Caps_assemb_Wzi"/>
</dbReference>
<dbReference type="Pfam" id="PF14052">
    <property type="entry name" value="Caps_assemb_Wzi"/>
    <property type="match status" value="1"/>
</dbReference>
<dbReference type="InterPro" id="IPR038636">
    <property type="entry name" value="Wzi_sf"/>
</dbReference>
<dbReference type="PROSITE" id="PS51257">
    <property type="entry name" value="PROKAR_LIPOPROTEIN"/>
    <property type="match status" value="1"/>
</dbReference>
<accession>A0A3G9FRG7</accession>
<sequence length="481" mass="53348">MFSRKILLLTLLATSCSSLFAQGLILNDQNLRTDLNWLNQQGVIRLSTSTWPLSGGEVQRSIDQAKVSTLAQQRVLDSVKQRLNIENEQLKASLSAATDQKTIPQGFGDSQKSKYQGSVQFNASSEHWATKIQANLEQDQRLDEGDKFNLDGSYVAGHFANQWVAFAKMPTWWGPGNDGSLIRGDANRPVTGFTAQRNIQNAFENKWLSWIGPWQYQVFAGQLQDYDAVSRAQLLGLRLTAQPLPYLELGASRSIQIGGKGQPKSFKAYWNAIIGKDNGDADTGYVGENNASNQLAGFDGRLNLQPLLNIPVSIYGQYIGEDEAGGLPSRSMYLAGADFSSSYKNLPYQIYTEWADTRTNGDAIGYSYNHHQYKDGYYQQGYPLGHGIGGDGQLYSVGGKIQFDRINQLKGRVLYAKVNESNRLTNELFPQADTIKAVDVTWVHYLKPQIPLKINAWAAKSDKQSNDSGASVGIEFPIDFK</sequence>
<proteinExistence type="predicted"/>
<evidence type="ECO:0000313" key="1">
    <source>
        <dbReference type="EMBL" id="QQT86990.1"/>
    </source>
</evidence>
<organism evidence="1 2">
    <name type="scientific">Acinetobacter ursingii</name>
    <dbReference type="NCBI Taxonomy" id="108980"/>
    <lineage>
        <taxon>Bacteria</taxon>
        <taxon>Pseudomonadati</taxon>
        <taxon>Pseudomonadota</taxon>
        <taxon>Gammaproteobacteria</taxon>
        <taxon>Moraxellales</taxon>
        <taxon>Moraxellaceae</taxon>
        <taxon>Acinetobacter</taxon>
    </lineage>
</organism>